<feature type="domain" description="Glycosyltransferase 2-like" evidence="2">
    <location>
        <begin position="54"/>
        <end position="177"/>
    </location>
</feature>
<dbReference type="CDD" id="cd06423">
    <property type="entry name" value="CESA_like"/>
    <property type="match status" value="1"/>
</dbReference>
<dbReference type="OrthoDB" id="9800276at2"/>
<dbReference type="STRING" id="1484.SA87_10815"/>
<dbReference type="PANTHER" id="PTHR43646:SF3">
    <property type="entry name" value="SLR1566 PROTEIN"/>
    <property type="match status" value="1"/>
</dbReference>
<dbReference type="Gene3D" id="3.90.550.10">
    <property type="entry name" value="Spore Coat Polysaccharide Biosynthesis Protein SpsA, Chain A"/>
    <property type="match status" value="1"/>
</dbReference>
<gene>
    <name evidence="3" type="ORF">SA87_10815</name>
</gene>
<dbReference type="PANTHER" id="PTHR43646">
    <property type="entry name" value="GLYCOSYLTRANSFERASE"/>
    <property type="match status" value="1"/>
</dbReference>
<keyword evidence="1" id="KW-1133">Transmembrane helix</keyword>
<feature type="transmembrane region" description="Helical" evidence="1">
    <location>
        <begin position="358"/>
        <end position="379"/>
    </location>
</feature>
<name>A0A179IU08_HYDSH</name>
<dbReference type="InterPro" id="IPR029044">
    <property type="entry name" value="Nucleotide-diphossugar_trans"/>
</dbReference>
<dbReference type="AlphaFoldDB" id="A0A179IU08"/>
<reference evidence="3 4" key="1">
    <citation type="submission" date="2015-09" db="EMBL/GenBank/DDBJ databases">
        <title>Draft genome sequence of Hydrogenibacillus schlegelii DSM 2000.</title>
        <authorList>
            <person name="Hemp J."/>
        </authorList>
    </citation>
    <scope>NUCLEOTIDE SEQUENCE [LARGE SCALE GENOMIC DNA]</scope>
    <source>
        <strain evidence="3 4">MA 48</strain>
    </source>
</reference>
<evidence type="ECO:0000313" key="4">
    <source>
        <dbReference type="Proteomes" id="UP000243024"/>
    </source>
</evidence>
<protein>
    <recommendedName>
        <fullName evidence="2">Glycosyltransferase 2-like domain-containing protein</fullName>
    </recommendedName>
</protein>
<feature type="transmembrane region" description="Helical" evidence="1">
    <location>
        <begin position="324"/>
        <end position="346"/>
    </location>
</feature>
<comment type="caution">
    <text evidence="3">The sequence shown here is derived from an EMBL/GenBank/DDBJ whole genome shotgun (WGS) entry which is preliminary data.</text>
</comment>
<keyword evidence="4" id="KW-1185">Reference proteome</keyword>
<keyword evidence="1" id="KW-0472">Membrane</keyword>
<dbReference type="Pfam" id="PF00535">
    <property type="entry name" value="Glycos_transf_2"/>
    <property type="match status" value="1"/>
</dbReference>
<dbReference type="RefSeq" id="WP_066197334.1">
    <property type="nucleotide sequence ID" value="NZ_CBCSAS010000011.1"/>
</dbReference>
<proteinExistence type="predicted"/>
<dbReference type="InterPro" id="IPR001173">
    <property type="entry name" value="Glyco_trans_2-like"/>
</dbReference>
<dbReference type="SUPFAM" id="SSF53448">
    <property type="entry name" value="Nucleotide-diphospho-sugar transferases"/>
    <property type="match status" value="1"/>
</dbReference>
<accession>A0A179IU08</accession>
<evidence type="ECO:0000256" key="1">
    <source>
        <dbReference type="SAM" id="Phobius"/>
    </source>
</evidence>
<keyword evidence="1" id="KW-0812">Transmembrane</keyword>
<sequence>MLLAALVAAFWTFVLWDGWRGRRRFPHLFPSCEREAGDGRQTGDAPDPELPFVSVVVAARNEAETLRRALPTLLGQAYPAYEVIVVDDRSTDGTSAVAAAVAAALGAAAPPVRLIRIDALPPGWLGKNHALARGAAEARGSLLLFTDADVHFQEEALRTAVRFMRARRLDHLALTPRLVARRGAVRRFSRYFMFSFMILERLWWAGDPERKHRGAGVGAFNLVRRSAYEAVGGHAAIALRPDDDLALGRRLRAAGFRQAFAGGAALLSVEWYPSLRAAAIGLEKNALAGVGYRYAFAAAALLGQALFFLWPFVAVWITEGWARAGYAFSLAAMIALYVRVVAPLSAERWSEVLKDVPFVPLTALGFNAIFLRAVVLTAWRGGITWRGTFYSLAELRAGMGSPAGASCRGERRR</sequence>
<evidence type="ECO:0000259" key="2">
    <source>
        <dbReference type="Pfam" id="PF00535"/>
    </source>
</evidence>
<evidence type="ECO:0000313" key="3">
    <source>
        <dbReference type="EMBL" id="OAR05389.1"/>
    </source>
</evidence>
<dbReference type="EMBL" id="JXBB01000001">
    <property type="protein sequence ID" value="OAR05389.1"/>
    <property type="molecule type" value="Genomic_DNA"/>
</dbReference>
<dbReference type="Proteomes" id="UP000243024">
    <property type="component" value="Unassembled WGS sequence"/>
</dbReference>
<organism evidence="3 4">
    <name type="scientific">Hydrogenibacillus schlegelii</name>
    <name type="common">Bacillus schlegelii</name>
    <dbReference type="NCBI Taxonomy" id="1484"/>
    <lineage>
        <taxon>Bacteria</taxon>
        <taxon>Bacillati</taxon>
        <taxon>Bacillota</taxon>
        <taxon>Bacilli</taxon>
        <taxon>Bacillales</taxon>
        <taxon>Bacillales Family X. Incertae Sedis</taxon>
        <taxon>Hydrogenibacillus</taxon>
    </lineage>
</organism>
<feature type="transmembrane region" description="Helical" evidence="1">
    <location>
        <begin position="294"/>
        <end position="317"/>
    </location>
</feature>